<dbReference type="InterPro" id="IPR011119">
    <property type="entry name" value="Unchr_helicase_relaxase_TraI"/>
</dbReference>
<evidence type="ECO:0000313" key="4">
    <source>
        <dbReference type="Proteomes" id="UP001596086"/>
    </source>
</evidence>
<dbReference type="Gene3D" id="1.10.3210.40">
    <property type="match status" value="1"/>
</dbReference>
<sequence length="421" mass="43948">MENMLLPVSSSELIASSPDAVDAIRTAAGLADAQFTALCLPVIRAYADHVQRLPLTSAAFGSPKGAWDFGLAAAMVAYRYAGTVIFFPTLGAEERRSLEPQCRYMAFLATLATAVATVAEASVVVSGDDEYHPLSVEGTLATWLAAHPSARFSWRVPAAPLSAQSGAAIAANFIPKRLLGNFDLRAILMMYEAINPRTTMNGVESTLARVVRLAVQGVLDHYKAKQAGTFHIGASAASIAPAEVEKLASGMIAAANPTILANPLETPAPAPSASPAATTGPAANNNSGSGTAPAQDQIAAQTAVQPHQVAVATPSVVTQGAEAPTPFGAAQDGEEKLARGHKVLREWFSALAQHPQFHVLKDQLVMNDAGIEVPVSMLGMFGVSGATIRKMMDDAGLILGRSANARGVILHPGLRDRFITK</sequence>
<comment type="caution">
    <text evidence="3">The sequence shown here is derived from an EMBL/GenBank/DDBJ whole genome shotgun (WGS) entry which is preliminary data.</text>
</comment>
<feature type="compositionally biased region" description="Polar residues" evidence="1">
    <location>
        <begin position="289"/>
        <end position="305"/>
    </location>
</feature>
<name>A0ABW0S003_9BURK</name>
<dbReference type="Pfam" id="PF07514">
    <property type="entry name" value="TraI_2"/>
    <property type="match status" value="1"/>
</dbReference>
<accession>A0ABW0S003</accession>
<proteinExistence type="predicted"/>
<evidence type="ECO:0000313" key="3">
    <source>
        <dbReference type="EMBL" id="MFC5550248.1"/>
    </source>
</evidence>
<organism evidence="3 4">
    <name type="scientific">Massilia aerilata</name>
    <dbReference type="NCBI Taxonomy" id="453817"/>
    <lineage>
        <taxon>Bacteria</taxon>
        <taxon>Pseudomonadati</taxon>
        <taxon>Pseudomonadota</taxon>
        <taxon>Betaproteobacteria</taxon>
        <taxon>Burkholderiales</taxon>
        <taxon>Oxalobacteraceae</taxon>
        <taxon>Telluria group</taxon>
        <taxon>Massilia</taxon>
    </lineage>
</organism>
<keyword evidence="4" id="KW-1185">Reference proteome</keyword>
<evidence type="ECO:0000256" key="1">
    <source>
        <dbReference type="SAM" id="MobiDB-lite"/>
    </source>
</evidence>
<feature type="domain" description="Uncharacterised" evidence="2">
    <location>
        <begin position="12"/>
        <end position="180"/>
    </location>
</feature>
<feature type="compositionally biased region" description="Low complexity" evidence="1">
    <location>
        <begin position="273"/>
        <end position="288"/>
    </location>
</feature>
<evidence type="ECO:0000259" key="2">
    <source>
        <dbReference type="Pfam" id="PF07514"/>
    </source>
</evidence>
<dbReference type="EMBL" id="JBHSMZ010000014">
    <property type="protein sequence ID" value="MFC5550248.1"/>
    <property type="molecule type" value="Genomic_DNA"/>
</dbReference>
<dbReference type="Proteomes" id="UP001596086">
    <property type="component" value="Unassembled WGS sequence"/>
</dbReference>
<reference evidence="4" key="1">
    <citation type="journal article" date="2019" name="Int. J. Syst. Evol. Microbiol.">
        <title>The Global Catalogue of Microorganisms (GCM) 10K type strain sequencing project: providing services to taxonomists for standard genome sequencing and annotation.</title>
        <authorList>
            <consortium name="The Broad Institute Genomics Platform"/>
            <consortium name="The Broad Institute Genome Sequencing Center for Infectious Disease"/>
            <person name="Wu L."/>
            <person name="Ma J."/>
        </authorList>
    </citation>
    <scope>NUCLEOTIDE SEQUENCE [LARGE SCALE GENOMIC DNA]</scope>
    <source>
        <strain evidence="4">CGMCC 4.5798</strain>
    </source>
</reference>
<gene>
    <name evidence="3" type="ORF">ACFPO9_17165</name>
</gene>
<feature type="region of interest" description="Disordered" evidence="1">
    <location>
        <begin position="263"/>
        <end position="305"/>
    </location>
</feature>
<dbReference type="RefSeq" id="WP_379772555.1">
    <property type="nucleotide sequence ID" value="NZ_JBHSMZ010000014.1"/>
</dbReference>
<protein>
    <submittedName>
        <fullName evidence="3">TraI domain-containing protein</fullName>
    </submittedName>
</protein>